<evidence type="ECO:0000313" key="3">
    <source>
        <dbReference type="EMBL" id="KAL0482589.1"/>
    </source>
</evidence>
<dbReference type="AlphaFoldDB" id="A0AAW2YZN5"/>
<organism evidence="3 4">
    <name type="scientific">Acrasis kona</name>
    <dbReference type="NCBI Taxonomy" id="1008807"/>
    <lineage>
        <taxon>Eukaryota</taxon>
        <taxon>Discoba</taxon>
        <taxon>Heterolobosea</taxon>
        <taxon>Tetramitia</taxon>
        <taxon>Eutetramitia</taxon>
        <taxon>Acrasidae</taxon>
        <taxon>Acrasis</taxon>
    </lineage>
</organism>
<evidence type="ECO:0000256" key="2">
    <source>
        <dbReference type="PROSITE-ProRule" id="PRU00235"/>
    </source>
</evidence>
<proteinExistence type="predicted"/>
<dbReference type="Pfam" id="PF00415">
    <property type="entry name" value="RCC1"/>
    <property type="match status" value="7"/>
</dbReference>
<gene>
    <name evidence="3" type="ORF">AKO1_014297</name>
</gene>
<feature type="repeat" description="RCC1" evidence="2">
    <location>
        <begin position="481"/>
        <end position="532"/>
    </location>
</feature>
<accession>A0AAW2YZN5</accession>
<evidence type="ECO:0000256" key="1">
    <source>
        <dbReference type="ARBA" id="ARBA00022737"/>
    </source>
</evidence>
<dbReference type="PANTHER" id="PTHR22872">
    <property type="entry name" value="BTK-BINDING PROTEIN-RELATED"/>
    <property type="match status" value="1"/>
</dbReference>
<dbReference type="InterPro" id="IPR051625">
    <property type="entry name" value="Signaling_Regulatory_Domain"/>
</dbReference>
<feature type="repeat" description="RCC1" evidence="2">
    <location>
        <begin position="322"/>
        <end position="373"/>
    </location>
</feature>
<dbReference type="Gene3D" id="2.130.10.30">
    <property type="entry name" value="Regulator of chromosome condensation 1/beta-lactamase-inhibitor protein II"/>
    <property type="match status" value="2"/>
</dbReference>
<feature type="repeat" description="RCC1" evidence="2">
    <location>
        <begin position="217"/>
        <end position="268"/>
    </location>
</feature>
<protein>
    <submittedName>
        <fullName evidence="3">Uncharacterized protein</fullName>
    </submittedName>
</protein>
<name>A0AAW2YZN5_9EUKA</name>
<dbReference type="PROSITE" id="PS50012">
    <property type="entry name" value="RCC1_3"/>
    <property type="match status" value="7"/>
</dbReference>
<feature type="repeat" description="RCC1" evidence="2">
    <location>
        <begin position="428"/>
        <end position="480"/>
    </location>
</feature>
<evidence type="ECO:0000313" key="4">
    <source>
        <dbReference type="Proteomes" id="UP001431209"/>
    </source>
</evidence>
<comment type="caution">
    <text evidence="3">The sequence shown here is derived from an EMBL/GenBank/DDBJ whole genome shotgun (WGS) entry which is preliminary data.</text>
</comment>
<dbReference type="InterPro" id="IPR000408">
    <property type="entry name" value="Reg_chr_condens"/>
</dbReference>
<dbReference type="EMBL" id="JAOPGA020000874">
    <property type="protein sequence ID" value="KAL0482589.1"/>
    <property type="molecule type" value="Genomic_DNA"/>
</dbReference>
<keyword evidence="4" id="KW-1185">Reference proteome</keyword>
<feature type="repeat" description="RCC1" evidence="2">
    <location>
        <begin position="269"/>
        <end position="321"/>
    </location>
</feature>
<sequence>MCSKQATVECTTCCTMVCDQCFSLMHQIGVLKSHARTPLDKNRWDAVKQDILSHQSSINKMCDVYYRAIDEVDKSLREVDNVHDDVNLQITNAMLQLMEKVNKRRSDLIKQSNTIRSEKHVALAKQLGAMNTAYEVMKRTSSEIAGDLSSIDSMPTSKLEPYAKKIHQNYKMLHAYMDSLEPCVDVDTSLDLEDLVDILQEIEQFGDVKQELITEYRCLWSWGNNGQGQLGLKDNQNRHVPHIVKPLLDKNIVSVVGGYGHTLALTASGTVYAFGRNIDGELGLGHNNNVSTPEVVESLMDKNVIMIDNSNVHHSTALTDNGEIYTWGNNRCGQLGLGDTTNRNVPTCIPEISDKRINCVIAGGSANSGFVFATNELNETYVWGANSHGQLGLDNKLMQSSPKQMSALTNTVKVGLGYNHSVVLLSDGRVFSFGSNDHYELGHGKVGVSTNVPGEIVALREHNILDVCSGNGFSIALTAQGSLFSWGRNDHGMLGLGDLEPRTIPQPINTIKNVQIMYVEAGGAHVIAVSDQDEVYCWGFNGQGRLGIGKTTDQHTPQRVLTLSGKNVKCVVAGGWHSLALSI</sequence>
<dbReference type="PRINTS" id="PR00633">
    <property type="entry name" value="RCCNDNSATION"/>
</dbReference>
<dbReference type="InterPro" id="IPR009091">
    <property type="entry name" value="RCC1/BLIP-II"/>
</dbReference>
<feature type="repeat" description="RCC1" evidence="2">
    <location>
        <begin position="378"/>
        <end position="427"/>
    </location>
</feature>
<dbReference type="Proteomes" id="UP001431209">
    <property type="component" value="Unassembled WGS sequence"/>
</dbReference>
<dbReference type="SUPFAM" id="SSF50985">
    <property type="entry name" value="RCC1/BLIP-II"/>
    <property type="match status" value="2"/>
</dbReference>
<keyword evidence="1" id="KW-0677">Repeat</keyword>
<feature type="repeat" description="RCC1" evidence="2">
    <location>
        <begin position="533"/>
        <end position="583"/>
    </location>
</feature>
<reference evidence="3 4" key="1">
    <citation type="submission" date="2024-03" db="EMBL/GenBank/DDBJ databases">
        <title>The Acrasis kona genome and developmental transcriptomes reveal deep origins of eukaryotic multicellular pathways.</title>
        <authorList>
            <person name="Sheikh S."/>
            <person name="Fu C.-J."/>
            <person name="Brown M.W."/>
            <person name="Baldauf S.L."/>
        </authorList>
    </citation>
    <scope>NUCLEOTIDE SEQUENCE [LARGE SCALE GENOMIC DNA]</scope>
    <source>
        <strain evidence="3 4">ATCC MYA-3509</strain>
    </source>
</reference>